<dbReference type="AlphaFoldDB" id="A0A7W5DQ37"/>
<reference evidence="9 10" key="1">
    <citation type="submission" date="2020-08" db="EMBL/GenBank/DDBJ databases">
        <title>Genomic Encyclopedia of Type Strains, Phase IV (KMG-IV): sequencing the most valuable type-strain genomes for metagenomic binning, comparative biology and taxonomic classification.</title>
        <authorList>
            <person name="Goeker M."/>
        </authorList>
    </citation>
    <scope>NUCLEOTIDE SEQUENCE [LARGE SCALE GENOMIC DNA]</scope>
    <source>
        <strain evidence="9 10">DSM 27471</strain>
    </source>
</reference>
<dbReference type="FunFam" id="3.40.30.10:FF:000229">
    <property type="entry name" value="Thioredoxin (TRX)"/>
    <property type="match status" value="1"/>
</dbReference>
<dbReference type="EMBL" id="JACHYB010000001">
    <property type="protein sequence ID" value="MBB3186720.1"/>
    <property type="molecule type" value="Genomic_DNA"/>
</dbReference>
<evidence type="ECO:0000256" key="4">
    <source>
        <dbReference type="ARBA" id="ARBA00023157"/>
    </source>
</evidence>
<protein>
    <recommendedName>
        <fullName evidence="6">Thioredoxin</fullName>
    </recommendedName>
</protein>
<evidence type="ECO:0000256" key="1">
    <source>
        <dbReference type="ARBA" id="ARBA00008987"/>
    </source>
</evidence>
<dbReference type="Pfam" id="PF00085">
    <property type="entry name" value="Thioredoxin"/>
    <property type="match status" value="1"/>
</dbReference>
<proteinExistence type="inferred from homology"/>
<evidence type="ECO:0000259" key="8">
    <source>
        <dbReference type="PROSITE" id="PS51352"/>
    </source>
</evidence>
<dbReference type="GO" id="GO:0005737">
    <property type="term" value="C:cytoplasm"/>
    <property type="evidence" value="ECO:0007669"/>
    <property type="project" value="TreeGrafter"/>
</dbReference>
<dbReference type="PROSITE" id="PS51352">
    <property type="entry name" value="THIOREDOXIN_2"/>
    <property type="match status" value="1"/>
</dbReference>
<evidence type="ECO:0000256" key="6">
    <source>
        <dbReference type="NCBIfam" id="TIGR01068"/>
    </source>
</evidence>
<dbReference type="PROSITE" id="PS51257">
    <property type="entry name" value="PROKAR_LIPOPROTEIN"/>
    <property type="match status" value="1"/>
</dbReference>
<accession>A0A7W5DQ37</accession>
<dbReference type="PRINTS" id="PR00421">
    <property type="entry name" value="THIOREDOXIN"/>
</dbReference>
<feature type="domain" description="Thioredoxin" evidence="8">
    <location>
        <begin position="38"/>
        <end position="156"/>
    </location>
</feature>
<comment type="similarity">
    <text evidence="1">Belongs to the thioredoxin family.</text>
</comment>
<keyword evidence="5" id="KW-0676">Redox-active center</keyword>
<dbReference type="InterPro" id="IPR005746">
    <property type="entry name" value="Thioredoxin"/>
</dbReference>
<dbReference type="NCBIfam" id="TIGR01068">
    <property type="entry name" value="thioredoxin"/>
    <property type="match status" value="1"/>
</dbReference>
<dbReference type="RefSeq" id="WP_183412573.1">
    <property type="nucleotide sequence ID" value="NZ_JACHYB010000001.1"/>
</dbReference>
<keyword evidence="2" id="KW-0813">Transport</keyword>
<dbReference type="InterPro" id="IPR017937">
    <property type="entry name" value="Thioredoxin_CS"/>
</dbReference>
<name>A0A7W5DQ37_9PORP</name>
<keyword evidence="4" id="KW-1015">Disulfide bond</keyword>
<dbReference type="PANTHER" id="PTHR45663:SF11">
    <property type="entry name" value="GEO12009P1"/>
    <property type="match status" value="1"/>
</dbReference>
<feature type="signal peptide" evidence="7">
    <location>
        <begin position="1"/>
        <end position="27"/>
    </location>
</feature>
<comment type="caution">
    <text evidence="9">The sequence shown here is derived from an EMBL/GenBank/DDBJ whole genome shotgun (WGS) entry which is preliminary data.</text>
</comment>
<organism evidence="9 10">
    <name type="scientific">Microbacter margulisiae</name>
    <dbReference type="NCBI Taxonomy" id="1350067"/>
    <lineage>
        <taxon>Bacteria</taxon>
        <taxon>Pseudomonadati</taxon>
        <taxon>Bacteroidota</taxon>
        <taxon>Bacteroidia</taxon>
        <taxon>Bacteroidales</taxon>
        <taxon>Porphyromonadaceae</taxon>
        <taxon>Microbacter</taxon>
    </lineage>
</organism>
<dbReference type="InterPro" id="IPR013766">
    <property type="entry name" value="Thioredoxin_domain"/>
</dbReference>
<keyword evidence="3" id="KW-0249">Electron transport</keyword>
<dbReference type="Gene3D" id="3.40.30.10">
    <property type="entry name" value="Glutaredoxin"/>
    <property type="match status" value="1"/>
</dbReference>
<dbReference type="SUPFAM" id="SSF52833">
    <property type="entry name" value="Thioredoxin-like"/>
    <property type="match status" value="1"/>
</dbReference>
<dbReference type="PROSITE" id="PS00194">
    <property type="entry name" value="THIOREDOXIN_1"/>
    <property type="match status" value="1"/>
</dbReference>
<evidence type="ECO:0000256" key="2">
    <source>
        <dbReference type="ARBA" id="ARBA00022448"/>
    </source>
</evidence>
<dbReference type="PANTHER" id="PTHR45663">
    <property type="entry name" value="GEO12009P1"/>
    <property type="match status" value="1"/>
</dbReference>
<evidence type="ECO:0000313" key="10">
    <source>
        <dbReference type="Proteomes" id="UP000544222"/>
    </source>
</evidence>
<dbReference type="CDD" id="cd02947">
    <property type="entry name" value="TRX_family"/>
    <property type="match status" value="1"/>
</dbReference>
<dbReference type="Proteomes" id="UP000544222">
    <property type="component" value="Unassembled WGS sequence"/>
</dbReference>
<feature type="chain" id="PRO_5030510226" description="Thioredoxin" evidence="7">
    <location>
        <begin position="28"/>
        <end position="163"/>
    </location>
</feature>
<dbReference type="GO" id="GO:0015035">
    <property type="term" value="F:protein-disulfide reductase activity"/>
    <property type="evidence" value="ECO:0007669"/>
    <property type="project" value="UniProtKB-UniRule"/>
</dbReference>
<keyword evidence="7" id="KW-0732">Signal</keyword>
<evidence type="ECO:0000256" key="7">
    <source>
        <dbReference type="SAM" id="SignalP"/>
    </source>
</evidence>
<evidence type="ECO:0000256" key="3">
    <source>
        <dbReference type="ARBA" id="ARBA00022982"/>
    </source>
</evidence>
<evidence type="ECO:0000313" key="9">
    <source>
        <dbReference type="EMBL" id="MBB3186720.1"/>
    </source>
</evidence>
<evidence type="ECO:0000256" key="5">
    <source>
        <dbReference type="ARBA" id="ARBA00023284"/>
    </source>
</evidence>
<gene>
    <name evidence="9" type="ORF">FHX64_000883</name>
</gene>
<dbReference type="InterPro" id="IPR036249">
    <property type="entry name" value="Thioredoxin-like_sf"/>
</dbReference>
<sequence>MNHLKKWVFLSLALPLLFLSCNNKKEANNNTKQVNKMGTIELTKADFLAKVMNYEKNPQQWVFEGKRPCIIDFYANWCGPCKMLSPIMEELAESPEYAGKVDFYKVNTEDEPELAAVFGIQSIPSILFCPLNDKPQMAQGALPKETLKQAINEILLQEAPAKQ</sequence>
<keyword evidence="10" id="KW-1185">Reference proteome</keyword>